<dbReference type="InterPro" id="IPR000805">
    <property type="entry name" value="Glyco_hydro_26"/>
</dbReference>
<dbReference type="GO" id="GO:0006080">
    <property type="term" value="P:substituted mannan metabolic process"/>
    <property type="evidence" value="ECO:0007669"/>
    <property type="project" value="InterPro"/>
</dbReference>
<comment type="similarity">
    <text evidence="1 7">Belongs to the glycosyl hydrolase 26 family.</text>
</comment>
<dbReference type="PROSITE" id="PS51764">
    <property type="entry name" value="GH26"/>
    <property type="match status" value="1"/>
</dbReference>
<keyword evidence="11" id="KW-1185">Reference proteome</keyword>
<dbReference type="PRINTS" id="PR00739">
    <property type="entry name" value="GLHYDRLASE26"/>
</dbReference>
<gene>
    <name evidence="10" type="ORF">MUY27_11135</name>
</gene>
<evidence type="ECO:0000256" key="2">
    <source>
        <dbReference type="ARBA" id="ARBA00022801"/>
    </source>
</evidence>
<evidence type="ECO:0000256" key="4">
    <source>
        <dbReference type="PIRSR" id="PIRSR018168-1"/>
    </source>
</evidence>
<accession>A0A9X1X302</accession>
<evidence type="ECO:0000256" key="7">
    <source>
        <dbReference type="PROSITE-ProRule" id="PRU01100"/>
    </source>
</evidence>
<organism evidence="10 11">
    <name type="scientific">Mucilaginibacter straminoryzae</name>
    <dbReference type="NCBI Taxonomy" id="2932774"/>
    <lineage>
        <taxon>Bacteria</taxon>
        <taxon>Pseudomonadati</taxon>
        <taxon>Bacteroidota</taxon>
        <taxon>Sphingobacteriia</taxon>
        <taxon>Sphingobacteriales</taxon>
        <taxon>Sphingobacteriaceae</taxon>
        <taxon>Mucilaginibacter</taxon>
    </lineage>
</organism>
<proteinExistence type="inferred from homology"/>
<evidence type="ECO:0000256" key="8">
    <source>
        <dbReference type="SAM" id="SignalP"/>
    </source>
</evidence>
<feature type="binding site" evidence="5">
    <location>
        <position position="198"/>
    </location>
    <ligand>
        <name>substrate</name>
    </ligand>
</feature>
<dbReference type="RefSeq" id="WP_245130098.1">
    <property type="nucleotide sequence ID" value="NZ_JALJEJ010000004.1"/>
</dbReference>
<evidence type="ECO:0000256" key="5">
    <source>
        <dbReference type="PIRSR" id="PIRSR018168-2"/>
    </source>
</evidence>
<dbReference type="PANTHER" id="PTHR40079:SF4">
    <property type="entry name" value="GH26 DOMAIN-CONTAINING PROTEIN-RELATED"/>
    <property type="match status" value="1"/>
</dbReference>
<dbReference type="Proteomes" id="UP001139450">
    <property type="component" value="Unassembled WGS sequence"/>
</dbReference>
<dbReference type="PANTHER" id="PTHR40079">
    <property type="entry name" value="MANNAN ENDO-1,4-BETA-MANNOSIDASE E-RELATED"/>
    <property type="match status" value="1"/>
</dbReference>
<dbReference type="SUPFAM" id="SSF51445">
    <property type="entry name" value="(Trans)glycosidases"/>
    <property type="match status" value="1"/>
</dbReference>
<comment type="caution">
    <text evidence="10">The sequence shown here is derived from an EMBL/GenBank/DDBJ whole genome shotgun (WGS) entry which is preliminary data.</text>
</comment>
<protein>
    <submittedName>
        <fullName evidence="10">Glycoside hydrolase family 26 protein</fullName>
    </submittedName>
</protein>
<dbReference type="InterPro" id="IPR022790">
    <property type="entry name" value="GH26_dom"/>
</dbReference>
<evidence type="ECO:0000313" key="10">
    <source>
        <dbReference type="EMBL" id="MCJ8210262.1"/>
    </source>
</evidence>
<feature type="domain" description="GH26" evidence="9">
    <location>
        <begin position="38"/>
        <end position="364"/>
    </location>
</feature>
<dbReference type="PIRSF" id="PIRSF018168">
    <property type="entry name" value="Mannan-1_4-beta-mannosidase"/>
    <property type="match status" value="1"/>
</dbReference>
<evidence type="ECO:0000256" key="6">
    <source>
        <dbReference type="PIRSR" id="PIRSR018168-3"/>
    </source>
</evidence>
<feature type="active site" description="Proton donor" evidence="4 7">
    <location>
        <position position="193"/>
    </location>
</feature>
<dbReference type="InterPro" id="IPR016714">
    <property type="entry name" value="MANB/E"/>
</dbReference>
<feature type="binding site" evidence="5">
    <location>
        <position position="131"/>
    </location>
    <ligand>
        <name>substrate</name>
    </ligand>
</feature>
<feature type="binding site" evidence="5">
    <location>
        <position position="264"/>
    </location>
    <ligand>
        <name>substrate</name>
    </ligand>
</feature>
<feature type="chain" id="PRO_5040739722" evidence="8">
    <location>
        <begin position="26"/>
        <end position="386"/>
    </location>
</feature>
<evidence type="ECO:0000256" key="3">
    <source>
        <dbReference type="ARBA" id="ARBA00023295"/>
    </source>
</evidence>
<dbReference type="EMBL" id="JALJEJ010000004">
    <property type="protein sequence ID" value="MCJ8210262.1"/>
    <property type="molecule type" value="Genomic_DNA"/>
</dbReference>
<dbReference type="Pfam" id="PF02156">
    <property type="entry name" value="Glyco_hydro_26"/>
    <property type="match status" value="1"/>
</dbReference>
<keyword evidence="8" id="KW-0732">Signal</keyword>
<dbReference type="InterPro" id="IPR017853">
    <property type="entry name" value="GH"/>
</dbReference>
<reference evidence="10" key="1">
    <citation type="submission" date="2022-04" db="EMBL/GenBank/DDBJ databases">
        <title>Mucilaginibacter sp. RS28 isolated from freshwater.</title>
        <authorList>
            <person name="Ko S.-R."/>
        </authorList>
    </citation>
    <scope>NUCLEOTIDE SEQUENCE</scope>
    <source>
        <strain evidence="10">RS28</strain>
    </source>
</reference>
<dbReference type="GO" id="GO:0016985">
    <property type="term" value="F:mannan endo-1,4-beta-mannosidase activity"/>
    <property type="evidence" value="ECO:0007669"/>
    <property type="project" value="InterPro"/>
</dbReference>
<feature type="signal peptide" evidence="8">
    <location>
        <begin position="1"/>
        <end position="25"/>
    </location>
</feature>
<evidence type="ECO:0000259" key="9">
    <source>
        <dbReference type="PROSITE" id="PS51764"/>
    </source>
</evidence>
<feature type="active site" description="Nucleophile" evidence="4 7">
    <location>
        <position position="298"/>
    </location>
</feature>
<dbReference type="Gene3D" id="3.20.20.80">
    <property type="entry name" value="Glycosidases"/>
    <property type="match status" value="1"/>
</dbReference>
<evidence type="ECO:0000313" key="11">
    <source>
        <dbReference type="Proteomes" id="UP001139450"/>
    </source>
</evidence>
<keyword evidence="2 7" id="KW-0378">Hydrolase</keyword>
<name>A0A9X1X302_9SPHI</name>
<evidence type="ECO:0000256" key="1">
    <source>
        <dbReference type="ARBA" id="ARBA00007754"/>
    </source>
</evidence>
<feature type="site" description="Plays an important role in maintaining the position of the catalytic nucleophile" evidence="6">
    <location>
        <position position="192"/>
    </location>
</feature>
<dbReference type="AlphaFoldDB" id="A0A9X1X302"/>
<sequence length="386" mass="44033">MKKTTVLISKFILVISLTFSAMANAQQLTEPCDVKATKETRSLYSSLQRLMGSAILFGHHDDTAYGINWRNQPDSSDVKSVSGSYPAIYGWDLAKIEHDSTADINGVAFADQRRLVKEAYQRGGINTFCWHADNPVNGKTAWDTTANSVKDILPDGSYHDVYVKYLEKVAKYLKSLKGKDGEAIPILFRPFHELTGGWFWWGTKTTSPQELIDLWRFTIDYLRKKQKVHNLLVVYSTADFNTEEEFLERYPGDDYVDVMGFDLYCDKSVPDYVIRLDKQLQILQTAAGDHQKLACLAETGYQGIPSSEWWTKILLPELIKYNRLSYVMAWRNANQEHYFVPIPGHQSAADFKRFANDSHILLQNRLSPLSVYGKALQPLTAGKDYR</sequence>
<keyword evidence="3 7" id="KW-0326">Glycosidase</keyword>